<dbReference type="Pfam" id="PF01882">
    <property type="entry name" value="DUF58"/>
    <property type="match status" value="1"/>
</dbReference>
<dbReference type="RefSeq" id="WP_407326984.1">
    <property type="nucleotide sequence ID" value="NZ_CP136865.1"/>
</dbReference>
<sequence length="316" mass="35883">MSWLSRKQQAPNLEDNRIAVSLEHLRALEFKARGFSFLPRQPVRSILTGRHGSRLRGRGLNFEELRHYRPGDDIRTMDWKVTNRTGKPHVRVYTEERERRVHLLIDQRVSMFFGSQRAMKSVVAAEIAALAAWRVLSSGDRLGGVIFDDHDCYTIPPRRSRDSVMEMLSRLAKTNAALAAGQPSQASQLNVAMNNLARELSHDALVIYIGDGFGWNDRSDELLKQMSMHNDVIVINVFDPAEVELPRLDELIVSDGEMQIAVSGNRARLDESFRESFNEHVAHMQDVLRRYGLPLINIDCAEDPMNQLLKALGSGR</sequence>
<keyword evidence="3" id="KW-1185">Reference proteome</keyword>
<feature type="domain" description="DUF58" evidence="1">
    <location>
        <begin position="64"/>
        <end position="283"/>
    </location>
</feature>
<accession>A0ABZ0IB21</accession>
<proteinExistence type="predicted"/>
<evidence type="ECO:0000313" key="2">
    <source>
        <dbReference type="EMBL" id="WOJ96303.1"/>
    </source>
</evidence>
<gene>
    <name evidence="2" type="ORF">R0137_13750</name>
</gene>
<dbReference type="EMBL" id="CP136865">
    <property type="protein sequence ID" value="WOJ96303.1"/>
    <property type="molecule type" value="Genomic_DNA"/>
</dbReference>
<dbReference type="InterPro" id="IPR036465">
    <property type="entry name" value="vWFA_dom_sf"/>
</dbReference>
<dbReference type="InterPro" id="IPR002881">
    <property type="entry name" value="DUF58"/>
</dbReference>
<dbReference type="SUPFAM" id="SSF53300">
    <property type="entry name" value="vWA-like"/>
    <property type="match status" value="1"/>
</dbReference>
<organism evidence="2 3">
    <name type="scientific">Congregibacter brevis</name>
    <dbReference type="NCBI Taxonomy" id="3081201"/>
    <lineage>
        <taxon>Bacteria</taxon>
        <taxon>Pseudomonadati</taxon>
        <taxon>Pseudomonadota</taxon>
        <taxon>Gammaproteobacteria</taxon>
        <taxon>Cellvibrionales</taxon>
        <taxon>Halieaceae</taxon>
        <taxon>Congregibacter</taxon>
    </lineage>
</organism>
<evidence type="ECO:0000259" key="1">
    <source>
        <dbReference type="Pfam" id="PF01882"/>
    </source>
</evidence>
<dbReference type="Proteomes" id="UP001626549">
    <property type="component" value="Chromosome"/>
</dbReference>
<name>A0ABZ0IB21_9GAMM</name>
<reference evidence="2 3" key="1">
    <citation type="submission" date="2023-10" db="EMBL/GenBank/DDBJ databases">
        <title>Two novel species belonging to the OM43/NOR5 clade.</title>
        <authorList>
            <person name="Park M."/>
        </authorList>
    </citation>
    <scope>NUCLEOTIDE SEQUENCE [LARGE SCALE GENOMIC DNA]</scope>
    <source>
        <strain evidence="2 3">IMCC45268</strain>
    </source>
</reference>
<dbReference type="PANTHER" id="PTHR33608">
    <property type="entry name" value="BLL2464 PROTEIN"/>
    <property type="match status" value="1"/>
</dbReference>
<dbReference type="PANTHER" id="PTHR33608:SF12">
    <property type="entry name" value="DUF58 DOMAIN-CONTAINING PROTEIN"/>
    <property type="match status" value="1"/>
</dbReference>
<protein>
    <submittedName>
        <fullName evidence="2">DUF58 domain-containing protein</fullName>
    </submittedName>
</protein>
<evidence type="ECO:0000313" key="3">
    <source>
        <dbReference type="Proteomes" id="UP001626549"/>
    </source>
</evidence>